<dbReference type="Proteomes" id="UP000648187">
    <property type="component" value="Unassembled WGS sequence"/>
</dbReference>
<reference evidence="1" key="1">
    <citation type="submission" date="2020-08" db="EMBL/GenBank/DDBJ databases">
        <title>Spodoptera exigua strain:BAW_Kor-Di-RS1 Genome sequencing and assembly.</title>
        <authorList>
            <person name="Kim J."/>
            <person name="Nam H.Y."/>
            <person name="Kwon M."/>
            <person name="Choi J.H."/>
            <person name="Cho S.R."/>
            <person name="Kim G.-H."/>
        </authorList>
    </citation>
    <scope>NUCLEOTIDE SEQUENCE</scope>
    <source>
        <strain evidence="1">BAW_Kor-Di-RS1</strain>
        <tissue evidence="1">Whole-body</tissue>
    </source>
</reference>
<organism evidence="1 2">
    <name type="scientific">Spodoptera exigua</name>
    <name type="common">Beet armyworm</name>
    <name type="synonym">Noctua fulgens</name>
    <dbReference type="NCBI Taxonomy" id="7107"/>
    <lineage>
        <taxon>Eukaryota</taxon>
        <taxon>Metazoa</taxon>
        <taxon>Ecdysozoa</taxon>
        <taxon>Arthropoda</taxon>
        <taxon>Hexapoda</taxon>
        <taxon>Insecta</taxon>
        <taxon>Pterygota</taxon>
        <taxon>Neoptera</taxon>
        <taxon>Endopterygota</taxon>
        <taxon>Lepidoptera</taxon>
        <taxon>Glossata</taxon>
        <taxon>Ditrysia</taxon>
        <taxon>Noctuoidea</taxon>
        <taxon>Noctuidae</taxon>
        <taxon>Amphipyrinae</taxon>
        <taxon>Spodoptera</taxon>
    </lineage>
</organism>
<name>A0A835L9S9_SPOEX</name>
<evidence type="ECO:0000313" key="1">
    <source>
        <dbReference type="EMBL" id="KAF9424516.1"/>
    </source>
</evidence>
<proteinExistence type="predicted"/>
<accession>A0A835L9S9</accession>
<protein>
    <submittedName>
        <fullName evidence="1">Uncharacterized protein</fullName>
    </submittedName>
</protein>
<gene>
    <name evidence="1" type="ORF">HW555_000327</name>
</gene>
<keyword evidence="2" id="KW-1185">Reference proteome</keyword>
<dbReference type="AlphaFoldDB" id="A0A835L9S9"/>
<evidence type="ECO:0000313" key="2">
    <source>
        <dbReference type="Proteomes" id="UP000648187"/>
    </source>
</evidence>
<sequence length="70" mass="7885">MPIKTRSTFLCCATRFPVESHTVQVLNSWSPHRSGRVPPTTYTPASRAACFRARHESPVVETCYKVAILH</sequence>
<dbReference type="EMBL" id="JACKWZ010000002">
    <property type="protein sequence ID" value="KAF9424516.1"/>
    <property type="molecule type" value="Genomic_DNA"/>
</dbReference>
<comment type="caution">
    <text evidence="1">The sequence shown here is derived from an EMBL/GenBank/DDBJ whole genome shotgun (WGS) entry which is preliminary data.</text>
</comment>